<feature type="compositionally biased region" description="Low complexity" evidence="1">
    <location>
        <begin position="1"/>
        <end position="15"/>
    </location>
</feature>
<feature type="region of interest" description="Disordered" evidence="1">
    <location>
        <begin position="1"/>
        <end position="40"/>
    </location>
</feature>
<protein>
    <recommendedName>
        <fullName evidence="6">CCHC-type domain-containing protein</fullName>
    </recommendedName>
</protein>
<dbReference type="OrthoDB" id="98675at2759"/>
<dbReference type="AlphaFoldDB" id="A0A6A3YYL6"/>
<proteinExistence type="predicted"/>
<evidence type="ECO:0000313" key="5">
    <source>
        <dbReference type="Proteomes" id="UP000440367"/>
    </source>
</evidence>
<name>A0A6A3YYL6_9STRA</name>
<dbReference type="EMBL" id="QXGD01000094">
    <property type="protein sequence ID" value="KAE9253407.1"/>
    <property type="molecule type" value="Genomic_DNA"/>
</dbReference>
<evidence type="ECO:0008006" key="6">
    <source>
        <dbReference type="Google" id="ProtNLM"/>
    </source>
</evidence>
<evidence type="ECO:0000256" key="1">
    <source>
        <dbReference type="SAM" id="MobiDB-lite"/>
    </source>
</evidence>
<accession>A0A6A3YYL6</accession>
<feature type="compositionally biased region" description="Pro residues" evidence="1">
    <location>
        <begin position="16"/>
        <end position="30"/>
    </location>
</feature>
<evidence type="ECO:0000313" key="4">
    <source>
        <dbReference type="Proteomes" id="UP000433483"/>
    </source>
</evidence>
<sequence length="292" mass="32686">MGISPAMQQQHFAPAQPQPVPFQQHPPAPDPRLQQQQFAPPRGFGLKIPSLKDMKLPIERFSGKEMYEGLGAGFKDWGLRFLDELITAQVISGGDWPEDFKARALNRYFEGPARKYFDRMKTIWSAEPPTLEHLMNRMLEVYEKEITVEQATRMMRARKLIYICECASPEVKRAMQTRIDRRRADHLRQAWELADFASTLEADMNGGGNTYGRNFRGGRSGGHGGNSGSGNLVANAVKDSGSESSERRCWCCGEPVHLKMDCTGKKKEGQAMFALAVGNSNSCLTAELVATW</sequence>
<reference evidence="4 5" key="1">
    <citation type="submission" date="2018-08" db="EMBL/GenBank/DDBJ databases">
        <title>Genomic investigation of the strawberry pathogen Phytophthora fragariae indicates pathogenicity is determined by transcriptional variation in three key races.</title>
        <authorList>
            <person name="Adams T.M."/>
            <person name="Armitage A.D."/>
            <person name="Sobczyk M.K."/>
            <person name="Bates H.J."/>
            <person name="Dunwell J.M."/>
            <person name="Nellist C.F."/>
            <person name="Harrison R.J."/>
        </authorList>
    </citation>
    <scope>NUCLEOTIDE SEQUENCE [LARGE SCALE GENOMIC DNA]</scope>
    <source>
        <strain evidence="3 5">BC-1</strain>
        <strain evidence="2 4">NOV-27</strain>
    </source>
</reference>
<dbReference type="Proteomes" id="UP000440367">
    <property type="component" value="Unassembled WGS sequence"/>
</dbReference>
<dbReference type="EMBL" id="QXGB01000157">
    <property type="protein sequence ID" value="KAE9227326.1"/>
    <property type="molecule type" value="Genomic_DNA"/>
</dbReference>
<evidence type="ECO:0000313" key="3">
    <source>
        <dbReference type="EMBL" id="KAE9253407.1"/>
    </source>
</evidence>
<gene>
    <name evidence="3" type="ORF">PF002_g3345</name>
    <name evidence="2" type="ORF">PF005_g4754</name>
</gene>
<evidence type="ECO:0000313" key="2">
    <source>
        <dbReference type="EMBL" id="KAE9227326.1"/>
    </source>
</evidence>
<keyword evidence="4" id="KW-1185">Reference proteome</keyword>
<comment type="caution">
    <text evidence="2">The sequence shown here is derived from an EMBL/GenBank/DDBJ whole genome shotgun (WGS) entry which is preliminary data.</text>
</comment>
<organism evidence="2 4">
    <name type="scientific">Phytophthora fragariae</name>
    <dbReference type="NCBI Taxonomy" id="53985"/>
    <lineage>
        <taxon>Eukaryota</taxon>
        <taxon>Sar</taxon>
        <taxon>Stramenopiles</taxon>
        <taxon>Oomycota</taxon>
        <taxon>Peronosporomycetes</taxon>
        <taxon>Peronosporales</taxon>
        <taxon>Peronosporaceae</taxon>
        <taxon>Phytophthora</taxon>
    </lineage>
</organism>
<dbReference type="Proteomes" id="UP000433483">
    <property type="component" value="Unassembled WGS sequence"/>
</dbReference>